<dbReference type="EMBL" id="CP134184">
    <property type="protein sequence ID" value="WPA96449.1"/>
    <property type="molecule type" value="Genomic_DNA"/>
</dbReference>
<gene>
    <name evidence="5" type="ORF">CB0940_01025</name>
    <name evidence="6" type="ORF">RHO25_001056</name>
</gene>
<proteinExistence type="predicted"/>
<evidence type="ECO:0000256" key="2">
    <source>
        <dbReference type="SAM" id="Phobius"/>
    </source>
</evidence>
<keyword evidence="2" id="KW-0812">Transmembrane</keyword>
<name>A0A2G5I7L6_CERBT</name>
<dbReference type="Proteomes" id="UP000230605">
    <property type="component" value="Chromosome 1"/>
</dbReference>
<dbReference type="Pfam" id="PF13191">
    <property type="entry name" value="AAA_16"/>
    <property type="match status" value="1"/>
</dbReference>
<dbReference type="EMBL" id="LKMD01000100">
    <property type="protein sequence ID" value="PIB00797.1"/>
    <property type="molecule type" value="Genomic_DNA"/>
</dbReference>
<feature type="domain" description="AAA protein C-terminal winged helix" evidence="4">
    <location>
        <begin position="407"/>
        <end position="526"/>
    </location>
</feature>
<evidence type="ECO:0000259" key="3">
    <source>
        <dbReference type="Pfam" id="PF13191"/>
    </source>
</evidence>
<evidence type="ECO:0000259" key="4">
    <source>
        <dbReference type="Pfam" id="PF24913"/>
    </source>
</evidence>
<reference evidence="5 7" key="1">
    <citation type="submission" date="2015-10" db="EMBL/GenBank/DDBJ databases">
        <title>The cercosporin biosynthetic gene cluster was horizontally transferred to several fungal lineages and shown to be expanded in Cercospora beticola based on microsynteny with recipient genomes.</title>
        <authorList>
            <person name="De Jonge R."/>
            <person name="Ebert M.K."/>
            <person name="Suttle J.C."/>
            <person name="Jurick Ii W.M."/>
            <person name="Secor G.A."/>
            <person name="Thomma B.P."/>
            <person name="Van De Peer Y."/>
            <person name="Bolton M.D."/>
        </authorList>
    </citation>
    <scope>NUCLEOTIDE SEQUENCE [LARGE SCALE GENOMIC DNA]</scope>
    <source>
        <strain evidence="5 7">09-40</strain>
    </source>
</reference>
<dbReference type="InterPro" id="IPR027417">
    <property type="entry name" value="P-loop_NTPase"/>
</dbReference>
<keyword evidence="8" id="KW-1185">Reference proteome</keyword>
<dbReference type="SUPFAM" id="SSF52540">
    <property type="entry name" value="P-loop containing nucleoside triphosphate hydrolases"/>
    <property type="match status" value="1"/>
</dbReference>
<dbReference type="Proteomes" id="UP001302367">
    <property type="component" value="Chromosome 1"/>
</dbReference>
<feature type="region of interest" description="Disordered" evidence="1">
    <location>
        <begin position="41"/>
        <end position="75"/>
    </location>
</feature>
<evidence type="ECO:0008006" key="9">
    <source>
        <dbReference type="Google" id="ProtNLM"/>
    </source>
</evidence>
<dbReference type="PANTHER" id="PTHR36168:SF1">
    <property type="entry name" value="ORC1-LIKE AAA ATPASE DOMAIN-CONTAINING PROTEIN"/>
    <property type="match status" value="1"/>
</dbReference>
<evidence type="ECO:0000256" key="1">
    <source>
        <dbReference type="SAM" id="MobiDB-lite"/>
    </source>
</evidence>
<protein>
    <recommendedName>
        <fullName evidence="9">Orc1-like AAA ATPase domain-containing protein</fullName>
    </recommendedName>
</protein>
<feature type="transmembrane region" description="Helical" evidence="2">
    <location>
        <begin position="90"/>
        <end position="108"/>
    </location>
</feature>
<dbReference type="AlphaFoldDB" id="A0A2G5I7L6"/>
<evidence type="ECO:0000313" key="8">
    <source>
        <dbReference type="Proteomes" id="UP001302367"/>
    </source>
</evidence>
<dbReference type="InterPro" id="IPR056808">
    <property type="entry name" value="HTH_AAA"/>
</dbReference>
<accession>A0A2G5I7L6</accession>
<dbReference type="OrthoDB" id="511599at2759"/>
<feature type="region of interest" description="Disordered" evidence="1">
    <location>
        <begin position="556"/>
        <end position="588"/>
    </location>
</feature>
<feature type="domain" description="Orc1-like AAA ATPase" evidence="3">
    <location>
        <begin position="165"/>
        <end position="311"/>
    </location>
</feature>
<dbReference type="InterPro" id="IPR041664">
    <property type="entry name" value="AAA_16"/>
</dbReference>
<evidence type="ECO:0000313" key="5">
    <source>
        <dbReference type="EMBL" id="PIB00797.1"/>
    </source>
</evidence>
<feature type="compositionally biased region" description="Polar residues" evidence="1">
    <location>
        <begin position="66"/>
        <end position="75"/>
    </location>
</feature>
<evidence type="ECO:0000313" key="6">
    <source>
        <dbReference type="EMBL" id="WPA96449.1"/>
    </source>
</evidence>
<sequence length="606" mass="68505">MRVSRARAGVWLSRSSAIPRPLRPCLAFAVIRAQRRCLQLPYGPQTPGPPDAGPVESEDDAPKKGSSGSDAGNGQSRFDWKGTAFKMTEAALTTFASVAILGAVGYGYTRYYKYMILEKMEHAFDPGDPVLDIAATAKQGSATGGHVLVDEEKQREHWVLRKEQALIDRIVAGEVRGQYHLIVGEKGTGKSSMLIDAMAKIDGEGCAMLEAHANPEIFRIRLGKALDFEFHEDNMGSLFSIRGPRDAGALLDVERAFNKLEKVALKRRHEIGRPLILIFNSMHLLRDDDDGKDLLELIQQRAEQWSASNLATVIFNSDDYWIYERLKQYATRMNVLRILDLDKQKSITALRNYRTRYRNDQPSESLLEQVYDKVGGRMSYLNRVAKADDMLKKAEDICRAEKTWFLNQCWILGAEMDDDVMDQQKYASAAMVLAKALVDLEKEMEKTYDAEQGHILPEIPLHKARQIMTRADFIQSYDAINIFAIDSNANVRPDSVPMMNAFREICSEEGFDEFLEATLDRIGDIESLGRTRELTIKDLWDGGKYRVKMQDKELTFECEKPEEEEEGDDKSKGKADDDGDDDEALGKAQHVVAEAYQKYLESQKKK</sequence>
<organism evidence="5 7">
    <name type="scientific">Cercospora beticola</name>
    <name type="common">Sugarbeet leaf spot fungus</name>
    <dbReference type="NCBI Taxonomy" id="122368"/>
    <lineage>
        <taxon>Eukaryota</taxon>
        <taxon>Fungi</taxon>
        <taxon>Dikarya</taxon>
        <taxon>Ascomycota</taxon>
        <taxon>Pezizomycotina</taxon>
        <taxon>Dothideomycetes</taxon>
        <taxon>Dothideomycetidae</taxon>
        <taxon>Mycosphaerellales</taxon>
        <taxon>Mycosphaerellaceae</taxon>
        <taxon>Cercospora</taxon>
    </lineage>
</organism>
<evidence type="ECO:0000313" key="7">
    <source>
        <dbReference type="Proteomes" id="UP000230605"/>
    </source>
</evidence>
<dbReference type="PANTHER" id="PTHR36168">
    <property type="entry name" value="CHROMOSOME 1, WHOLE GENOME SHOTGUN SEQUENCE"/>
    <property type="match status" value="1"/>
</dbReference>
<keyword evidence="2" id="KW-1133">Transmembrane helix</keyword>
<reference evidence="6 8" key="2">
    <citation type="submission" date="2023-09" db="EMBL/GenBank/DDBJ databases">
        <title>Complete-Gapless Cercospora beticola genome.</title>
        <authorList>
            <person name="Wyatt N.A."/>
            <person name="Spanner R.E."/>
            <person name="Bolton M.D."/>
        </authorList>
    </citation>
    <scope>NUCLEOTIDE SEQUENCE [LARGE SCALE GENOMIC DNA]</scope>
    <source>
        <strain evidence="6">Cb09-40</strain>
    </source>
</reference>
<dbReference type="Pfam" id="PF24913">
    <property type="entry name" value="WHD_AAA_fung"/>
    <property type="match status" value="1"/>
</dbReference>
<keyword evidence="2" id="KW-0472">Membrane</keyword>